<evidence type="ECO:0000313" key="2">
    <source>
        <dbReference type="Proteomes" id="UP000182034"/>
    </source>
</evidence>
<dbReference type="AlphaFoldDB" id="A0A1K2IXG2"/>
<evidence type="ECO:0008006" key="3">
    <source>
        <dbReference type="Google" id="ProtNLM"/>
    </source>
</evidence>
<dbReference type="RefSeq" id="WP_072412946.1">
    <property type="nucleotide sequence ID" value="NZ_FPKW01000040.1"/>
</dbReference>
<evidence type="ECO:0000313" key="1">
    <source>
        <dbReference type="EMBL" id="SFZ97101.1"/>
    </source>
</evidence>
<dbReference type="STRING" id="1612149.SAMN05216324_1403"/>
<sequence length="236" mass="28139">MRKYFYLVISFFAFGCNSKSEKNTSIAPNKSAIKNEKIKPSGKEVVEKLEKLNFFNLTENDDLNDEKTELEKSYNELNFFEGALQGETLEFLDNRFYFIDSEELFEVGGLINYLKIIKPVFEKLGLKLNYSNENSFQNDKHWRHTIKLNDREYVAFNNNFGKQDWDIAYVRFLEMLNEELKIQNSEERFYPISSQNDGRIVLLTKKQFEYIKEIYPNDKEHPKELAIWKKENNLNQ</sequence>
<organism evidence="1 2">
    <name type="scientific">Chryseobacterium limigenitum</name>
    <dbReference type="NCBI Taxonomy" id="1612149"/>
    <lineage>
        <taxon>Bacteria</taxon>
        <taxon>Pseudomonadati</taxon>
        <taxon>Bacteroidota</taxon>
        <taxon>Flavobacteriia</taxon>
        <taxon>Flavobacteriales</taxon>
        <taxon>Weeksellaceae</taxon>
        <taxon>Chryseobacterium group</taxon>
        <taxon>Chryseobacterium</taxon>
    </lineage>
</organism>
<gene>
    <name evidence="1" type="ORF">SAMN05216324_1403</name>
</gene>
<keyword evidence="2" id="KW-1185">Reference proteome</keyword>
<proteinExistence type="predicted"/>
<dbReference type="PROSITE" id="PS51257">
    <property type="entry name" value="PROKAR_LIPOPROTEIN"/>
    <property type="match status" value="1"/>
</dbReference>
<dbReference type="EMBL" id="FPKW01000040">
    <property type="protein sequence ID" value="SFZ97101.1"/>
    <property type="molecule type" value="Genomic_DNA"/>
</dbReference>
<accession>A0A1K2IXG2</accession>
<reference evidence="2" key="1">
    <citation type="submission" date="2016-10" db="EMBL/GenBank/DDBJ databases">
        <authorList>
            <person name="Varghese N."/>
            <person name="Submissions S."/>
        </authorList>
    </citation>
    <scope>NUCLEOTIDE SEQUENCE [LARGE SCALE GENOMIC DNA]</scope>
    <source>
        <strain evidence="2">SUR2</strain>
    </source>
</reference>
<dbReference type="OrthoDB" id="2991685at2"/>
<name>A0A1K2IXG2_9FLAO</name>
<dbReference type="Proteomes" id="UP000182034">
    <property type="component" value="Unassembled WGS sequence"/>
</dbReference>
<protein>
    <recommendedName>
        <fullName evidence="3">Lipoprotein</fullName>
    </recommendedName>
</protein>